<evidence type="ECO:0000313" key="3">
    <source>
        <dbReference type="Proteomes" id="UP000053927"/>
    </source>
</evidence>
<feature type="non-terminal residue" evidence="2">
    <location>
        <position position="1"/>
    </location>
</feature>
<accession>R7RZB2</accession>
<evidence type="ECO:0000259" key="1">
    <source>
        <dbReference type="Pfam" id="PF14214"/>
    </source>
</evidence>
<reference evidence="3" key="1">
    <citation type="journal article" date="2012" name="Science">
        <title>The Paleozoic origin of enzymatic lignin decomposition reconstructed from 31 fungal genomes.</title>
        <authorList>
            <person name="Floudas D."/>
            <person name="Binder M."/>
            <person name="Riley R."/>
            <person name="Barry K."/>
            <person name="Blanchette R.A."/>
            <person name="Henrissat B."/>
            <person name="Martinez A.T."/>
            <person name="Otillar R."/>
            <person name="Spatafora J.W."/>
            <person name="Yadav J.S."/>
            <person name="Aerts A."/>
            <person name="Benoit I."/>
            <person name="Boyd A."/>
            <person name="Carlson A."/>
            <person name="Copeland A."/>
            <person name="Coutinho P.M."/>
            <person name="de Vries R.P."/>
            <person name="Ferreira P."/>
            <person name="Findley K."/>
            <person name="Foster B."/>
            <person name="Gaskell J."/>
            <person name="Glotzer D."/>
            <person name="Gorecki P."/>
            <person name="Heitman J."/>
            <person name="Hesse C."/>
            <person name="Hori C."/>
            <person name="Igarashi K."/>
            <person name="Jurgens J.A."/>
            <person name="Kallen N."/>
            <person name="Kersten P."/>
            <person name="Kohler A."/>
            <person name="Kuees U."/>
            <person name="Kumar T.K.A."/>
            <person name="Kuo A."/>
            <person name="LaButti K."/>
            <person name="Larrondo L.F."/>
            <person name="Lindquist E."/>
            <person name="Ling A."/>
            <person name="Lombard V."/>
            <person name="Lucas S."/>
            <person name="Lundell T."/>
            <person name="Martin R."/>
            <person name="McLaughlin D.J."/>
            <person name="Morgenstern I."/>
            <person name="Morin E."/>
            <person name="Murat C."/>
            <person name="Nagy L.G."/>
            <person name="Nolan M."/>
            <person name="Ohm R.A."/>
            <person name="Patyshakuliyeva A."/>
            <person name="Rokas A."/>
            <person name="Ruiz-Duenas F.J."/>
            <person name="Sabat G."/>
            <person name="Salamov A."/>
            <person name="Samejima M."/>
            <person name="Schmutz J."/>
            <person name="Slot J.C."/>
            <person name="St John F."/>
            <person name="Stenlid J."/>
            <person name="Sun H."/>
            <person name="Sun S."/>
            <person name="Syed K."/>
            <person name="Tsang A."/>
            <person name="Wiebenga A."/>
            <person name="Young D."/>
            <person name="Pisabarro A."/>
            <person name="Eastwood D.C."/>
            <person name="Martin F."/>
            <person name="Cullen D."/>
            <person name="Grigoriev I.V."/>
            <person name="Hibbett D.S."/>
        </authorList>
    </citation>
    <scope>NUCLEOTIDE SEQUENCE [LARGE SCALE GENOMIC DNA]</scope>
    <source>
        <strain evidence="3">FP-91666</strain>
    </source>
</reference>
<feature type="non-terminal residue" evidence="2">
    <location>
        <position position="106"/>
    </location>
</feature>
<protein>
    <recommendedName>
        <fullName evidence="1">Helitron helicase-like domain-containing protein</fullName>
    </recommendedName>
</protein>
<proteinExistence type="predicted"/>
<dbReference type="KEGG" id="shs:STEHIDRAFT_32816"/>
<dbReference type="RefSeq" id="XP_007310646.1">
    <property type="nucleotide sequence ID" value="XM_007310584.1"/>
</dbReference>
<organism evidence="2 3">
    <name type="scientific">Stereum hirsutum (strain FP-91666)</name>
    <name type="common">White-rot fungus</name>
    <dbReference type="NCBI Taxonomy" id="721885"/>
    <lineage>
        <taxon>Eukaryota</taxon>
        <taxon>Fungi</taxon>
        <taxon>Dikarya</taxon>
        <taxon>Basidiomycota</taxon>
        <taxon>Agaricomycotina</taxon>
        <taxon>Agaricomycetes</taxon>
        <taxon>Russulales</taxon>
        <taxon>Stereaceae</taxon>
        <taxon>Stereum</taxon>
    </lineage>
</organism>
<dbReference type="AlphaFoldDB" id="R7RZB2"/>
<dbReference type="Pfam" id="PF14214">
    <property type="entry name" value="Helitron_like_N"/>
    <property type="match status" value="1"/>
</dbReference>
<feature type="domain" description="Helitron helicase-like" evidence="1">
    <location>
        <begin position="1"/>
        <end position="106"/>
    </location>
</feature>
<gene>
    <name evidence="2" type="ORF">STEHIDRAFT_32816</name>
</gene>
<dbReference type="InterPro" id="IPR025476">
    <property type="entry name" value="Helitron_helicase-like"/>
</dbReference>
<dbReference type="EMBL" id="JH687399">
    <property type="protein sequence ID" value="EIM80173.1"/>
    <property type="molecule type" value="Genomic_DNA"/>
</dbReference>
<sequence>GSNGRKMAMRNHIRSMFKSCGCPALFMTLNPADIHSPLMQVLAGINPEIIGRMTAFERAKVVADNPDAAAKFFDLVITAFRDYILRANRPGGGLFGDCFAHFGTVE</sequence>
<name>R7RZB2_STEHR</name>
<dbReference type="OrthoDB" id="432234at2759"/>
<evidence type="ECO:0000313" key="2">
    <source>
        <dbReference type="EMBL" id="EIM80173.1"/>
    </source>
</evidence>
<dbReference type="GeneID" id="18804466"/>
<dbReference type="Proteomes" id="UP000053927">
    <property type="component" value="Unassembled WGS sequence"/>
</dbReference>
<keyword evidence="3" id="KW-1185">Reference proteome</keyword>
<dbReference type="OMA" id="LCHRNEI"/>